<accession>A0A501WIS6</accession>
<dbReference type="InterPro" id="IPR050498">
    <property type="entry name" value="Ycf3"/>
</dbReference>
<dbReference type="PANTHER" id="PTHR44858:SF1">
    <property type="entry name" value="UDP-N-ACETYLGLUCOSAMINE--PEPTIDE N-ACETYLGLUCOSAMINYLTRANSFERASE SPINDLY-RELATED"/>
    <property type="match status" value="1"/>
</dbReference>
<keyword evidence="1" id="KW-0677">Repeat</keyword>
<keyword evidence="4" id="KW-0472">Membrane</keyword>
<comment type="caution">
    <text evidence="5">The sequence shown here is derived from an EMBL/GenBank/DDBJ whole genome shotgun (WGS) entry which is preliminary data.</text>
</comment>
<keyword evidence="2 3" id="KW-0802">TPR repeat</keyword>
<dbReference type="SMART" id="SM00028">
    <property type="entry name" value="TPR"/>
    <property type="match status" value="4"/>
</dbReference>
<dbReference type="AlphaFoldDB" id="A0A501WIS6"/>
<dbReference type="Gene3D" id="1.25.40.10">
    <property type="entry name" value="Tetratricopeptide repeat domain"/>
    <property type="match status" value="1"/>
</dbReference>
<dbReference type="InterPro" id="IPR019734">
    <property type="entry name" value="TPR_rpt"/>
</dbReference>
<evidence type="ECO:0000256" key="2">
    <source>
        <dbReference type="ARBA" id="ARBA00022803"/>
    </source>
</evidence>
<organism evidence="5 6">
    <name type="scientific">Pontibacter mangrovi</name>
    <dbReference type="NCBI Taxonomy" id="2589816"/>
    <lineage>
        <taxon>Bacteria</taxon>
        <taxon>Pseudomonadati</taxon>
        <taxon>Bacteroidota</taxon>
        <taxon>Cytophagia</taxon>
        <taxon>Cytophagales</taxon>
        <taxon>Hymenobacteraceae</taxon>
        <taxon>Pontibacter</taxon>
    </lineage>
</organism>
<dbReference type="InterPro" id="IPR011990">
    <property type="entry name" value="TPR-like_helical_dom_sf"/>
</dbReference>
<keyword evidence="4" id="KW-0812">Transmembrane</keyword>
<evidence type="ECO:0000313" key="5">
    <source>
        <dbReference type="EMBL" id="TPE45506.1"/>
    </source>
</evidence>
<feature type="repeat" description="TPR" evidence="3">
    <location>
        <begin position="129"/>
        <end position="162"/>
    </location>
</feature>
<name>A0A501WIS6_9BACT</name>
<evidence type="ECO:0000256" key="3">
    <source>
        <dbReference type="PROSITE-ProRule" id="PRU00339"/>
    </source>
</evidence>
<protein>
    <submittedName>
        <fullName evidence="5">Tetratricopeptide repeat protein</fullName>
    </submittedName>
</protein>
<dbReference type="Pfam" id="PF13432">
    <property type="entry name" value="TPR_16"/>
    <property type="match status" value="1"/>
</dbReference>
<dbReference type="Proteomes" id="UP000316727">
    <property type="component" value="Unassembled WGS sequence"/>
</dbReference>
<gene>
    <name evidence="5" type="ORF">FJM65_05640</name>
</gene>
<dbReference type="PANTHER" id="PTHR44858">
    <property type="entry name" value="TETRATRICOPEPTIDE REPEAT PROTEIN 6"/>
    <property type="match status" value="1"/>
</dbReference>
<proteinExistence type="predicted"/>
<dbReference type="EMBL" id="VFRQ01000002">
    <property type="protein sequence ID" value="TPE45506.1"/>
    <property type="molecule type" value="Genomic_DNA"/>
</dbReference>
<sequence>MGWGKGFYTCYINSRCFAIMYIFSSIFITKILTVIHAMKHKLLFLLLLFAAAPAFPQSERPKELVQKAIALMDEGNYDASIATLEEALVLDPKNPNIEYELALAYYLKEDYSKALDATKKLIKTKKAFDQVYQLRGNSYDMMGNRDKALKTYEAGLKKFPSSGPLYLEKGIVLLKEEQNEQALATFEAGIAAAPLHPSNYYWAAKLFLGSEEEVWGMLYGELFRVLEPNSERSTEISKLLYDTYKSEIKYTSDTSMSVSFSKNNIIGFSKKGSSLNLPFGTVAYETTLAMSAAGTRQIDLASLNKIRTSFVQNFYKNEINTRFDNPLFQWQQTLLNEQQLEAYNYWLLQAGNPEQYNSWLEQNQAQLDAFVAWFNENGQPISKDSYVHRSKLDNISLTAGE</sequence>
<feature type="repeat" description="TPR" evidence="3">
    <location>
        <begin position="61"/>
        <end position="94"/>
    </location>
</feature>
<reference evidence="5 6" key="1">
    <citation type="submission" date="2019-06" db="EMBL/GenBank/DDBJ databases">
        <title>A novel bacterium of genus Pontibacter, isolated from marine sediment.</title>
        <authorList>
            <person name="Huang H."/>
            <person name="Mo K."/>
            <person name="Hu Y."/>
        </authorList>
    </citation>
    <scope>NUCLEOTIDE SEQUENCE [LARGE SCALE GENOMIC DNA]</scope>
    <source>
        <strain evidence="5 6">HB172049</strain>
    </source>
</reference>
<keyword evidence="6" id="KW-1185">Reference proteome</keyword>
<feature type="transmembrane region" description="Helical" evidence="4">
    <location>
        <begin position="12"/>
        <end position="35"/>
    </location>
</feature>
<dbReference type="SUPFAM" id="SSF48452">
    <property type="entry name" value="TPR-like"/>
    <property type="match status" value="1"/>
</dbReference>
<keyword evidence="4" id="KW-1133">Transmembrane helix</keyword>
<evidence type="ECO:0000256" key="1">
    <source>
        <dbReference type="ARBA" id="ARBA00022737"/>
    </source>
</evidence>
<dbReference type="Pfam" id="PF13414">
    <property type="entry name" value="TPR_11"/>
    <property type="match status" value="1"/>
</dbReference>
<dbReference type="PROSITE" id="PS50005">
    <property type="entry name" value="TPR"/>
    <property type="match status" value="2"/>
</dbReference>
<evidence type="ECO:0000256" key="4">
    <source>
        <dbReference type="SAM" id="Phobius"/>
    </source>
</evidence>
<evidence type="ECO:0000313" key="6">
    <source>
        <dbReference type="Proteomes" id="UP000316727"/>
    </source>
</evidence>